<organism evidence="11 12">
    <name type="scientific">Spinacia oleracea</name>
    <name type="common">Spinach</name>
    <dbReference type="NCBI Taxonomy" id="3562"/>
    <lineage>
        <taxon>Eukaryota</taxon>
        <taxon>Viridiplantae</taxon>
        <taxon>Streptophyta</taxon>
        <taxon>Embryophyta</taxon>
        <taxon>Tracheophyta</taxon>
        <taxon>Spermatophyta</taxon>
        <taxon>Magnoliopsida</taxon>
        <taxon>eudicotyledons</taxon>
        <taxon>Gunneridae</taxon>
        <taxon>Pentapetalae</taxon>
        <taxon>Caryophyllales</taxon>
        <taxon>Chenopodiaceae</taxon>
        <taxon>Chenopodioideae</taxon>
        <taxon>Anserineae</taxon>
        <taxon>Spinacia</taxon>
    </lineage>
</organism>
<evidence type="ECO:0000313" key="11">
    <source>
        <dbReference type="Proteomes" id="UP000813463"/>
    </source>
</evidence>
<dbReference type="InterPro" id="IPR029071">
    <property type="entry name" value="Ubiquitin-like_domsf"/>
</dbReference>
<keyword evidence="7" id="KW-0539">Nucleus</keyword>
<dbReference type="GO" id="GO:0005737">
    <property type="term" value="C:cytoplasm"/>
    <property type="evidence" value="ECO:0007669"/>
    <property type="project" value="UniProtKB-SubCell"/>
</dbReference>
<comment type="subcellular location">
    <subcellularLocation>
        <location evidence="2">Cytoplasm</location>
    </subcellularLocation>
    <subcellularLocation>
        <location evidence="1">Nucleus</location>
    </subcellularLocation>
</comment>
<evidence type="ECO:0000256" key="3">
    <source>
        <dbReference type="ARBA" id="ARBA00008726"/>
    </source>
</evidence>
<feature type="region of interest" description="Disordered" evidence="9">
    <location>
        <begin position="189"/>
        <end position="299"/>
    </location>
</feature>
<reference evidence="12" key="2">
    <citation type="submission" date="2025-08" db="UniProtKB">
        <authorList>
            <consortium name="RefSeq"/>
        </authorList>
    </citation>
    <scope>IDENTIFICATION</scope>
    <source>
        <tissue evidence="12">Leaf</tissue>
    </source>
</reference>
<reference evidence="11" key="1">
    <citation type="journal article" date="2021" name="Nat. Commun.">
        <title>Genomic analyses provide insights into spinach domestication and the genetic basis of agronomic traits.</title>
        <authorList>
            <person name="Cai X."/>
            <person name="Sun X."/>
            <person name="Xu C."/>
            <person name="Sun H."/>
            <person name="Wang X."/>
            <person name="Ge C."/>
            <person name="Zhang Z."/>
            <person name="Wang Q."/>
            <person name="Fei Z."/>
            <person name="Jiao C."/>
            <person name="Wang Q."/>
        </authorList>
    </citation>
    <scope>NUCLEOTIDE SEQUENCE [LARGE SCALE GENOMIC DNA]</scope>
    <source>
        <strain evidence="11">cv. Varoflay</strain>
    </source>
</reference>
<evidence type="ECO:0000259" key="10">
    <source>
        <dbReference type="PROSITE" id="PS50053"/>
    </source>
</evidence>
<evidence type="ECO:0000256" key="5">
    <source>
        <dbReference type="ARBA" id="ARBA00022664"/>
    </source>
</evidence>
<protein>
    <recommendedName>
        <fullName evidence="10">Ubiquitin-like domain-containing protein</fullName>
    </recommendedName>
</protein>
<sequence length="446" mass="48612">MAEPNFIQFFVKLFDNKTVTLQFPIHQNLTSQSIKNQIETLTKIPTEAQNLTLNGKFLSNSVPIPPKSLSLSTIYLNFSLLGGKGGFGSLLRGAATKAGQKKTNNFDACRDMSGRRLRHVNAEKRLEEWKAEEGERKLEKMADDYLKKMEKKGKGGKKDHGADKYVEKYREDSKRCVEEVERSVRESMGEMLGAGKKKRKLPVKDADAKRVKIWMGKRKVGESDSEDSEGDDSDAEKEKSVVTENGNQSDSSKDASSASVSILPSDGRNHSGSSESGSEEEKDMVTEGTSGVAAKPSGCNEKISASAEVVSISDQIVVEQGPSEHHSEATIVAKQLLTTTNLVEPDGPQSTTTVPELDGVPECKAVSPDEGNIGSSNAPEVLLQPLNLADFNSANELEVFGMEKLKSELQTHGLKCGGTLQERAARLFLLKTTPVEKLPKKLLAKK</sequence>
<evidence type="ECO:0000256" key="4">
    <source>
        <dbReference type="ARBA" id="ARBA00022490"/>
    </source>
</evidence>
<dbReference type="Pfam" id="PF00240">
    <property type="entry name" value="ubiquitin"/>
    <property type="match status" value="1"/>
</dbReference>
<dbReference type="Proteomes" id="UP000813463">
    <property type="component" value="Chromosome 2"/>
</dbReference>
<dbReference type="InterPro" id="IPR051421">
    <property type="entry name" value="RNA_Proc_DNA_Dmg_Regulator"/>
</dbReference>
<dbReference type="InterPro" id="IPR025086">
    <property type="entry name" value="SDE2/SF3A3_SAP"/>
</dbReference>
<comment type="similarity">
    <text evidence="3">Belongs to the SDE2 family.</text>
</comment>
<feature type="compositionally biased region" description="Acidic residues" evidence="9">
    <location>
        <begin position="223"/>
        <end position="235"/>
    </location>
</feature>
<evidence type="ECO:0000256" key="1">
    <source>
        <dbReference type="ARBA" id="ARBA00004123"/>
    </source>
</evidence>
<dbReference type="RefSeq" id="XP_021846490.1">
    <property type="nucleotide sequence ID" value="XM_021990798.2"/>
</dbReference>
<feature type="region of interest" description="Disordered" evidence="9">
    <location>
        <begin position="342"/>
        <end position="361"/>
    </location>
</feature>
<evidence type="ECO:0000256" key="6">
    <source>
        <dbReference type="ARBA" id="ARBA00023187"/>
    </source>
</evidence>
<feature type="compositionally biased region" description="Polar residues" evidence="9">
    <location>
        <begin position="342"/>
        <end position="354"/>
    </location>
</feature>
<dbReference type="OrthoDB" id="547031at2759"/>
<gene>
    <name evidence="12" type="primary">LOC110786261</name>
</gene>
<dbReference type="AlphaFoldDB" id="A0A9R0JTG1"/>
<keyword evidence="8" id="KW-0131">Cell cycle</keyword>
<keyword evidence="11" id="KW-1185">Reference proteome</keyword>
<dbReference type="GO" id="GO:0008380">
    <property type="term" value="P:RNA splicing"/>
    <property type="evidence" value="ECO:0007669"/>
    <property type="project" value="UniProtKB-KW"/>
</dbReference>
<dbReference type="Gene3D" id="3.10.20.90">
    <property type="entry name" value="Phosphatidylinositol 3-kinase Catalytic Subunit, Chain A, domain 1"/>
    <property type="match status" value="1"/>
</dbReference>
<feature type="domain" description="Ubiquitin-like" evidence="10">
    <location>
        <begin position="7"/>
        <end position="64"/>
    </location>
</feature>
<dbReference type="GeneID" id="110786261"/>
<evidence type="ECO:0000256" key="9">
    <source>
        <dbReference type="SAM" id="MobiDB-lite"/>
    </source>
</evidence>
<keyword evidence="4" id="KW-0963">Cytoplasm</keyword>
<dbReference type="Pfam" id="PF13297">
    <property type="entry name" value="SDE2_2C"/>
    <property type="match status" value="1"/>
</dbReference>
<dbReference type="PROSITE" id="PS50053">
    <property type="entry name" value="UBIQUITIN_2"/>
    <property type="match status" value="1"/>
</dbReference>
<dbReference type="PANTHER" id="PTHR12786">
    <property type="entry name" value="SPLICING FACTOR SF3A-RELATED"/>
    <property type="match status" value="1"/>
</dbReference>
<dbReference type="GO" id="GO:0006397">
    <property type="term" value="P:mRNA processing"/>
    <property type="evidence" value="ECO:0007669"/>
    <property type="project" value="UniProtKB-KW"/>
</dbReference>
<evidence type="ECO:0000256" key="7">
    <source>
        <dbReference type="ARBA" id="ARBA00023242"/>
    </source>
</evidence>
<evidence type="ECO:0000256" key="8">
    <source>
        <dbReference type="ARBA" id="ARBA00023306"/>
    </source>
</evidence>
<dbReference type="InterPro" id="IPR000626">
    <property type="entry name" value="Ubiquitin-like_dom"/>
</dbReference>
<keyword evidence="6" id="KW-0508">mRNA splicing</keyword>
<evidence type="ECO:0000256" key="2">
    <source>
        <dbReference type="ARBA" id="ARBA00004496"/>
    </source>
</evidence>
<dbReference type="InterPro" id="IPR053822">
    <property type="entry name" value="SDE2-like_dom"/>
</dbReference>
<dbReference type="KEGG" id="soe:110786261"/>
<dbReference type="SUPFAM" id="SSF54236">
    <property type="entry name" value="Ubiquitin-like"/>
    <property type="match status" value="1"/>
</dbReference>
<dbReference type="GO" id="GO:0005634">
    <property type="term" value="C:nucleus"/>
    <property type="evidence" value="ECO:0000318"/>
    <property type="project" value="GO_Central"/>
</dbReference>
<evidence type="ECO:0000313" key="12">
    <source>
        <dbReference type="RefSeq" id="XP_021846490.1"/>
    </source>
</evidence>
<dbReference type="Pfam" id="PF22782">
    <property type="entry name" value="SDE2"/>
    <property type="match status" value="1"/>
</dbReference>
<keyword evidence="5" id="KW-0507">mRNA processing</keyword>
<name>A0A9R0JTG1_SPIOL</name>
<accession>A0A9R0JTG1</accession>
<proteinExistence type="inferred from homology"/>
<dbReference type="PANTHER" id="PTHR12786:SF1">
    <property type="entry name" value="SPLICING REGULATOR SDE2"/>
    <property type="match status" value="1"/>
</dbReference>